<evidence type="ECO:0000256" key="1">
    <source>
        <dbReference type="SAM" id="MobiDB-lite"/>
    </source>
</evidence>
<dbReference type="KEGG" id="rcr:NCTC10994_02653"/>
<feature type="region of interest" description="Disordered" evidence="1">
    <location>
        <begin position="1"/>
        <end position="40"/>
    </location>
</feature>
<dbReference type="EMBL" id="LS483468">
    <property type="protein sequence ID" value="SQI33808.1"/>
    <property type="molecule type" value="Genomic_DNA"/>
</dbReference>
<feature type="compositionally biased region" description="Basic and acidic residues" evidence="1">
    <location>
        <begin position="1"/>
        <end position="28"/>
    </location>
</feature>
<sequence>MMRDHRIRTEGNDVHPHHAADSAHDRPTADAPATESRRRGKRYLGSLAEQDRAECIAAAQDLHDAMNETGTEDFRACSRGGRPPGDGSVPDGIRSLQQLRALARTIRTSSRPDPTEIRTVTNAGTSAATPTHRSGRRRRHRPGPARAAGAVNRAGGEAGATMLVIAGRSSDIDTATAKAHAYPTVTVAARYDLPGPGPAQAISRRYCPHTQGALPDQPRPTRLVHPYRCRRPVGGGADRSATGRRRPEHQRRTLRGHVSTVRDPRTARPVRPPPHARRAAGCAGT</sequence>
<dbReference type="Proteomes" id="UP000249091">
    <property type="component" value="Chromosome 1"/>
</dbReference>
<reference evidence="2 3" key="1">
    <citation type="submission" date="2018-06" db="EMBL/GenBank/DDBJ databases">
        <authorList>
            <consortium name="Pathogen Informatics"/>
            <person name="Doyle S."/>
        </authorList>
    </citation>
    <scope>NUCLEOTIDE SEQUENCE [LARGE SCALE GENOMIC DNA]</scope>
    <source>
        <strain evidence="2 3">NCTC10994</strain>
    </source>
</reference>
<accession>A0A2X4UE87</accession>
<keyword evidence="3" id="KW-1185">Reference proteome</keyword>
<evidence type="ECO:0000313" key="3">
    <source>
        <dbReference type="Proteomes" id="UP000249091"/>
    </source>
</evidence>
<feature type="region of interest" description="Disordered" evidence="1">
    <location>
        <begin position="111"/>
        <end position="153"/>
    </location>
</feature>
<organism evidence="2 3">
    <name type="scientific">Rhodococcus coprophilus</name>
    <dbReference type="NCBI Taxonomy" id="38310"/>
    <lineage>
        <taxon>Bacteria</taxon>
        <taxon>Bacillati</taxon>
        <taxon>Actinomycetota</taxon>
        <taxon>Actinomycetes</taxon>
        <taxon>Mycobacteriales</taxon>
        <taxon>Nocardiaceae</taxon>
        <taxon>Rhodococcus</taxon>
    </lineage>
</organism>
<feature type="region of interest" description="Disordered" evidence="1">
    <location>
        <begin position="230"/>
        <end position="285"/>
    </location>
</feature>
<dbReference type="AlphaFoldDB" id="A0A2X4UE87"/>
<protein>
    <submittedName>
        <fullName evidence="2">Uncharacterized protein</fullName>
    </submittedName>
</protein>
<feature type="compositionally biased region" description="Low complexity" evidence="1">
    <location>
        <begin position="144"/>
        <end position="153"/>
    </location>
</feature>
<feature type="compositionally biased region" description="Polar residues" evidence="1">
    <location>
        <begin position="111"/>
        <end position="132"/>
    </location>
</feature>
<feature type="compositionally biased region" description="Basic residues" evidence="1">
    <location>
        <begin position="242"/>
        <end position="255"/>
    </location>
</feature>
<proteinExistence type="predicted"/>
<gene>
    <name evidence="2" type="ORF">NCTC10994_02653</name>
</gene>
<evidence type="ECO:0000313" key="2">
    <source>
        <dbReference type="EMBL" id="SQI33808.1"/>
    </source>
</evidence>
<name>A0A2X4UE87_9NOCA</name>
<feature type="compositionally biased region" description="Basic residues" evidence="1">
    <location>
        <begin position="133"/>
        <end position="143"/>
    </location>
</feature>